<dbReference type="Proteomes" id="UP000196475">
    <property type="component" value="Unassembled WGS sequence"/>
</dbReference>
<evidence type="ECO:0000313" key="3">
    <source>
        <dbReference type="EMBL" id="OUM87639.1"/>
    </source>
</evidence>
<proteinExistence type="inferred from homology"/>
<accession>A0A1Y3PTJ0</accession>
<dbReference type="CDD" id="cd07564">
    <property type="entry name" value="nitrilases_CHs"/>
    <property type="match status" value="1"/>
</dbReference>
<reference evidence="4" key="1">
    <citation type="submission" date="2016-06" db="EMBL/GenBank/DDBJ databases">
        <authorList>
            <person name="Nascimento L."/>
            <person name="Pereira R.V."/>
            <person name="Martins L.F."/>
            <person name="Quaggio R.B."/>
            <person name="Silva A.M."/>
            <person name="Setubal J.C."/>
        </authorList>
    </citation>
    <scope>NUCLEOTIDE SEQUENCE [LARGE SCALE GENOMIC DNA]</scope>
</reference>
<comment type="caution">
    <text evidence="3">The sequence shown here is derived from an EMBL/GenBank/DDBJ whole genome shotgun (WGS) entry which is preliminary data.</text>
</comment>
<dbReference type="InterPro" id="IPR044149">
    <property type="entry name" value="Nitrilases_CHs"/>
</dbReference>
<evidence type="ECO:0000256" key="1">
    <source>
        <dbReference type="ARBA" id="ARBA00008129"/>
    </source>
</evidence>
<feature type="domain" description="CN hydrolase" evidence="2">
    <location>
        <begin position="8"/>
        <end position="279"/>
    </location>
</feature>
<dbReference type="InterPro" id="IPR036526">
    <property type="entry name" value="C-N_Hydrolase_sf"/>
</dbReference>
<dbReference type="InterPro" id="IPR003010">
    <property type="entry name" value="C-N_Hydrolase"/>
</dbReference>
<sequence length="316" mass="35088">MKDHYDKIVAAAAQISPVLPFHKSATIEKASVHVEEASRQGAHIVVFPECFVPMYPNWSIDFAEPGVWEDHLTEFMLHSVDLDSGDLDPLKQVARSYKTIVVIGINERVKRYDGMLYNSLVFIGQDGEILGVHRKVFPSNREKLFHTRGNGSTLQVFDTPIGRLGGLICYEHLQPLLKYACIAQGEQIHCASWPGWPNFKTGRSNKHVIDIASRAYALEGQCFVIASSLYVPPSEAEKANLGHADWSFFGGSAIIGPSGEYIAGPVYDQETVIYGELDFRLIPKRKASIDVTGRDSAPEVIQLKLNTKNPGFISEE</sequence>
<dbReference type="Pfam" id="PF00795">
    <property type="entry name" value="CN_hydrolase"/>
    <property type="match status" value="1"/>
</dbReference>
<dbReference type="PROSITE" id="PS50263">
    <property type="entry name" value="CN_HYDROLASE"/>
    <property type="match status" value="1"/>
</dbReference>
<gene>
    <name evidence="3" type="ORF">BAA01_05075</name>
</gene>
<dbReference type="SUPFAM" id="SSF56317">
    <property type="entry name" value="Carbon-nitrogen hydrolase"/>
    <property type="match status" value="1"/>
</dbReference>
<comment type="similarity">
    <text evidence="1">Belongs to the carbon-nitrogen hydrolase superfamily. Nitrilase family.</text>
</comment>
<evidence type="ECO:0000259" key="2">
    <source>
        <dbReference type="PROSITE" id="PS50263"/>
    </source>
</evidence>
<name>A0A1Y3PTJ0_9BACI</name>
<evidence type="ECO:0000313" key="4">
    <source>
        <dbReference type="Proteomes" id="UP000196475"/>
    </source>
</evidence>
<organism evidence="3 4">
    <name type="scientific">Bacillus thermozeamaize</name>
    <dbReference type="NCBI Taxonomy" id="230954"/>
    <lineage>
        <taxon>Bacteria</taxon>
        <taxon>Bacillati</taxon>
        <taxon>Bacillota</taxon>
        <taxon>Bacilli</taxon>
        <taxon>Bacillales</taxon>
        <taxon>Bacillaceae</taxon>
        <taxon>Bacillus</taxon>
    </lineage>
</organism>
<protein>
    <recommendedName>
        <fullName evidence="2">CN hydrolase domain-containing protein</fullName>
    </recommendedName>
</protein>
<dbReference type="AlphaFoldDB" id="A0A1Y3PTJ0"/>
<dbReference type="Gene3D" id="3.60.110.10">
    <property type="entry name" value="Carbon-nitrogen hydrolase"/>
    <property type="match status" value="1"/>
</dbReference>
<dbReference type="PANTHER" id="PTHR46044">
    <property type="entry name" value="NITRILASE"/>
    <property type="match status" value="1"/>
</dbReference>
<dbReference type="PANTHER" id="PTHR46044:SF1">
    <property type="entry name" value="CN HYDROLASE DOMAIN-CONTAINING PROTEIN"/>
    <property type="match status" value="1"/>
</dbReference>
<dbReference type="EMBL" id="LZRT01000072">
    <property type="protein sequence ID" value="OUM87639.1"/>
    <property type="molecule type" value="Genomic_DNA"/>
</dbReference>
<dbReference type="GO" id="GO:0003824">
    <property type="term" value="F:catalytic activity"/>
    <property type="evidence" value="ECO:0007669"/>
    <property type="project" value="InterPro"/>
</dbReference>